<evidence type="ECO:0000313" key="3">
    <source>
        <dbReference type="Proteomes" id="UP000695264"/>
    </source>
</evidence>
<reference evidence="2 3" key="1">
    <citation type="submission" date="2020-03" db="EMBL/GenBank/DDBJ databases">
        <title>WGS of actinomycetes isolated from Thailand.</title>
        <authorList>
            <person name="Thawai C."/>
        </authorList>
    </citation>
    <scope>NUCLEOTIDE SEQUENCE [LARGE SCALE GENOMIC DNA]</scope>
    <source>
        <strain evidence="2 3">PLAI 1-29</strain>
    </source>
</reference>
<sequence length="189" mass="19534">MLLAGVAGCGIRGTSVPVDAGPAPSRVSCQVPQDPTPVPDSNTTVPAAVHLVCGAQLVPVQRVIPYTDGRTEEERLLTARALLGELRSRPSATETEAGFSTEVPGGLQVFPPHDGDPGRTLRLSRVPGELPALALAQLVCTFAGTVVTGGEGSVVLAGPGRDRPERFACTEEIRSRPEEAPADGVPAED</sequence>
<keyword evidence="3" id="KW-1185">Reference proteome</keyword>
<dbReference type="EMBL" id="JAATEN010000005">
    <property type="protein sequence ID" value="NJQ00618.1"/>
    <property type="molecule type" value="Genomic_DNA"/>
</dbReference>
<evidence type="ECO:0000313" key="2">
    <source>
        <dbReference type="EMBL" id="NJQ00618.1"/>
    </source>
</evidence>
<evidence type="ECO:0008006" key="4">
    <source>
        <dbReference type="Google" id="ProtNLM"/>
    </source>
</evidence>
<comment type="caution">
    <text evidence="2">The sequence shown here is derived from an EMBL/GenBank/DDBJ whole genome shotgun (WGS) entry which is preliminary data.</text>
</comment>
<dbReference type="Proteomes" id="UP000695264">
    <property type="component" value="Unassembled WGS sequence"/>
</dbReference>
<feature type="region of interest" description="Disordered" evidence="1">
    <location>
        <begin position="89"/>
        <end position="112"/>
    </location>
</feature>
<organism evidence="2 3">
    <name type="scientific">Streptomyces zingiberis</name>
    <dbReference type="NCBI Taxonomy" id="2053010"/>
    <lineage>
        <taxon>Bacteria</taxon>
        <taxon>Bacillati</taxon>
        <taxon>Actinomycetota</taxon>
        <taxon>Actinomycetes</taxon>
        <taxon>Kitasatosporales</taxon>
        <taxon>Streptomycetaceae</taxon>
        <taxon>Streptomyces</taxon>
    </lineage>
</organism>
<name>A0ABX1BWF8_9ACTN</name>
<protein>
    <recommendedName>
        <fullName evidence="4">Lipoprotein</fullName>
    </recommendedName>
</protein>
<evidence type="ECO:0000256" key="1">
    <source>
        <dbReference type="SAM" id="MobiDB-lite"/>
    </source>
</evidence>
<accession>A0ABX1BWF8</accession>
<proteinExistence type="predicted"/>
<gene>
    <name evidence="2" type="ORF">HCK00_08710</name>
</gene>